<dbReference type="AlphaFoldDB" id="A0A0A9I3D6"/>
<proteinExistence type="predicted"/>
<name>A0A0A9I3D6_ARUDO</name>
<accession>A0A0A9I3D6</accession>
<reference evidence="1" key="1">
    <citation type="submission" date="2014-09" db="EMBL/GenBank/DDBJ databases">
        <authorList>
            <person name="Magalhaes I.L.F."/>
            <person name="Oliveira U."/>
            <person name="Santos F.R."/>
            <person name="Vidigal T.H.D.A."/>
            <person name="Brescovit A.D."/>
            <person name="Santos A.J."/>
        </authorList>
    </citation>
    <scope>NUCLEOTIDE SEQUENCE</scope>
    <source>
        <tissue evidence="1">Shoot tissue taken approximately 20 cm above the soil surface</tissue>
    </source>
</reference>
<evidence type="ECO:0000313" key="1">
    <source>
        <dbReference type="EMBL" id="JAE39673.1"/>
    </source>
</evidence>
<sequence>MFLHQPWQDRMEGLNEQAVSHMLTTASSASVCIYELLFCHQRSLV</sequence>
<organism evidence="1">
    <name type="scientific">Arundo donax</name>
    <name type="common">Giant reed</name>
    <name type="synonym">Donax arundinaceus</name>
    <dbReference type="NCBI Taxonomy" id="35708"/>
    <lineage>
        <taxon>Eukaryota</taxon>
        <taxon>Viridiplantae</taxon>
        <taxon>Streptophyta</taxon>
        <taxon>Embryophyta</taxon>
        <taxon>Tracheophyta</taxon>
        <taxon>Spermatophyta</taxon>
        <taxon>Magnoliopsida</taxon>
        <taxon>Liliopsida</taxon>
        <taxon>Poales</taxon>
        <taxon>Poaceae</taxon>
        <taxon>PACMAD clade</taxon>
        <taxon>Arundinoideae</taxon>
        <taxon>Arundineae</taxon>
        <taxon>Arundo</taxon>
    </lineage>
</organism>
<protein>
    <submittedName>
        <fullName evidence="1">Uncharacterized protein</fullName>
    </submittedName>
</protein>
<dbReference type="EMBL" id="GBRH01158223">
    <property type="protein sequence ID" value="JAE39673.1"/>
    <property type="molecule type" value="Transcribed_RNA"/>
</dbReference>
<reference evidence="1" key="2">
    <citation type="journal article" date="2015" name="Data Brief">
        <title>Shoot transcriptome of the giant reed, Arundo donax.</title>
        <authorList>
            <person name="Barrero R.A."/>
            <person name="Guerrero F.D."/>
            <person name="Moolhuijzen P."/>
            <person name="Goolsby J.A."/>
            <person name="Tidwell J."/>
            <person name="Bellgard S.E."/>
            <person name="Bellgard M.I."/>
        </authorList>
    </citation>
    <scope>NUCLEOTIDE SEQUENCE</scope>
    <source>
        <tissue evidence="1">Shoot tissue taken approximately 20 cm above the soil surface</tissue>
    </source>
</reference>